<organism evidence="2 3">
    <name type="scientific">Sinanodonta woodiana</name>
    <name type="common">Chinese pond mussel</name>
    <name type="synonym">Anodonta woodiana</name>
    <dbReference type="NCBI Taxonomy" id="1069815"/>
    <lineage>
        <taxon>Eukaryota</taxon>
        <taxon>Metazoa</taxon>
        <taxon>Spiralia</taxon>
        <taxon>Lophotrochozoa</taxon>
        <taxon>Mollusca</taxon>
        <taxon>Bivalvia</taxon>
        <taxon>Autobranchia</taxon>
        <taxon>Heteroconchia</taxon>
        <taxon>Palaeoheterodonta</taxon>
        <taxon>Unionida</taxon>
        <taxon>Unionoidea</taxon>
        <taxon>Unionidae</taxon>
        <taxon>Unioninae</taxon>
        <taxon>Sinanodonta</taxon>
    </lineage>
</organism>
<feature type="compositionally biased region" description="Basic and acidic residues" evidence="1">
    <location>
        <begin position="87"/>
        <end position="117"/>
    </location>
</feature>
<sequence>MAGSENTVHPSELLGKLHKFGGSKEHSEENNGTDTSEEHSSEVKHEGETRWVPNDSPLQGYIDEGSVDKGSPYDELDISNLLRKHHKFDDKKELSAENNGHDRLEDHSSEVKQEGVKRWFPNDLSVQSKTDGEYVDKRSQYDEHDISNILRNLHKLDDKKELSAEHSGPDSFEDHSSEVEPEEDGSLTTFLSKVTLMEESVDKGSQYEEHDISKLLRSIEERPVNQEIDWADSLRNRRLENYAKAYHVNDDSPGKQADIELLASLAQQANDVGIQRDLDEYERLAEYEREPVSKQGFMDIQTDNQPLDEKFSRY</sequence>
<name>A0ABD3Y0X9_SINWO</name>
<dbReference type="Proteomes" id="UP001634394">
    <property type="component" value="Unassembled WGS sequence"/>
</dbReference>
<dbReference type="AlphaFoldDB" id="A0ABD3Y0X9"/>
<feature type="region of interest" description="Disordered" evidence="1">
    <location>
        <begin position="160"/>
        <end position="186"/>
    </location>
</feature>
<protein>
    <submittedName>
        <fullName evidence="2">Uncharacterized protein</fullName>
    </submittedName>
</protein>
<evidence type="ECO:0000313" key="2">
    <source>
        <dbReference type="EMBL" id="KAL3891566.1"/>
    </source>
</evidence>
<reference evidence="2 3" key="1">
    <citation type="submission" date="2024-11" db="EMBL/GenBank/DDBJ databases">
        <title>Chromosome-level genome assembly of the freshwater bivalve Anodonta woodiana.</title>
        <authorList>
            <person name="Chen X."/>
        </authorList>
    </citation>
    <scope>NUCLEOTIDE SEQUENCE [LARGE SCALE GENOMIC DNA]</scope>
    <source>
        <strain evidence="2">MN2024</strain>
        <tissue evidence="2">Gills</tissue>
    </source>
</reference>
<accession>A0ABD3Y0X9</accession>
<feature type="region of interest" description="Disordered" evidence="1">
    <location>
        <begin position="1"/>
        <end position="139"/>
    </location>
</feature>
<dbReference type="EMBL" id="JBJQND010000001">
    <property type="protein sequence ID" value="KAL3891566.1"/>
    <property type="molecule type" value="Genomic_DNA"/>
</dbReference>
<evidence type="ECO:0000256" key="1">
    <source>
        <dbReference type="SAM" id="MobiDB-lite"/>
    </source>
</evidence>
<proteinExistence type="predicted"/>
<comment type="caution">
    <text evidence="2">The sequence shown here is derived from an EMBL/GenBank/DDBJ whole genome shotgun (WGS) entry which is preliminary data.</text>
</comment>
<evidence type="ECO:0000313" key="3">
    <source>
        <dbReference type="Proteomes" id="UP001634394"/>
    </source>
</evidence>
<feature type="compositionally biased region" description="Basic and acidic residues" evidence="1">
    <location>
        <begin position="36"/>
        <end position="49"/>
    </location>
</feature>
<gene>
    <name evidence="2" type="ORF">ACJMK2_003824</name>
</gene>
<feature type="region of interest" description="Disordered" evidence="1">
    <location>
        <begin position="292"/>
        <end position="314"/>
    </location>
</feature>
<feature type="compositionally biased region" description="Basic and acidic residues" evidence="1">
    <location>
        <begin position="160"/>
        <end position="178"/>
    </location>
</feature>
<keyword evidence="3" id="KW-1185">Reference proteome</keyword>
<feature type="compositionally biased region" description="Basic and acidic residues" evidence="1">
    <location>
        <begin position="130"/>
        <end position="139"/>
    </location>
</feature>